<organism evidence="2 3">
    <name type="scientific">Sphingopyxis lindanitolerans</name>
    <dbReference type="NCBI Taxonomy" id="2054227"/>
    <lineage>
        <taxon>Bacteria</taxon>
        <taxon>Pseudomonadati</taxon>
        <taxon>Pseudomonadota</taxon>
        <taxon>Alphaproteobacteria</taxon>
        <taxon>Sphingomonadales</taxon>
        <taxon>Sphingomonadaceae</taxon>
        <taxon>Sphingopyxis</taxon>
    </lineage>
</organism>
<evidence type="ECO:0000256" key="1">
    <source>
        <dbReference type="ARBA" id="ARBA00023002"/>
    </source>
</evidence>
<protein>
    <submittedName>
        <fullName evidence="2">3-hydroxy-2-methylbutyryl-CoA dehydrogenase</fullName>
    </submittedName>
</protein>
<dbReference type="EMBL" id="PHFW01000002">
    <property type="protein sequence ID" value="PQM29172.1"/>
    <property type="molecule type" value="Genomic_DNA"/>
</dbReference>
<dbReference type="GO" id="GO:0016491">
    <property type="term" value="F:oxidoreductase activity"/>
    <property type="evidence" value="ECO:0007669"/>
    <property type="project" value="UniProtKB-KW"/>
</dbReference>
<reference evidence="3" key="1">
    <citation type="submission" date="2017-11" db="EMBL/GenBank/DDBJ databases">
        <title>The complete genome sequence of Sphingopyxis pomeranensis sp. nov. strain WS5A3p.</title>
        <authorList>
            <person name="Kaminski M.A."/>
        </authorList>
    </citation>
    <scope>NUCLEOTIDE SEQUENCE [LARGE SCALE GENOMIC DNA]</scope>
    <source>
        <strain evidence="3">WS5A3p</strain>
    </source>
</reference>
<dbReference type="PRINTS" id="PR00081">
    <property type="entry name" value="GDHRDH"/>
</dbReference>
<dbReference type="SUPFAM" id="SSF51735">
    <property type="entry name" value="NAD(P)-binding Rossmann-fold domains"/>
    <property type="match status" value="1"/>
</dbReference>
<dbReference type="InterPro" id="IPR036291">
    <property type="entry name" value="NAD(P)-bd_dom_sf"/>
</dbReference>
<keyword evidence="1" id="KW-0560">Oxidoreductase</keyword>
<evidence type="ECO:0000313" key="3">
    <source>
        <dbReference type="Proteomes" id="UP000238954"/>
    </source>
</evidence>
<dbReference type="RefSeq" id="WP_106000619.1">
    <property type="nucleotide sequence ID" value="NZ_CM009578.1"/>
</dbReference>
<name>A0A2S8B9T7_9SPHN</name>
<dbReference type="Proteomes" id="UP000238954">
    <property type="component" value="Chromosome"/>
</dbReference>
<sequence length="264" mass="27282">MKIDQTVAAIVTGGASGLGRASAEALAAAGARVAIFDVNEAGGQAVAAAIGGLFCKVDITSEDSVVAGFDAARAANGQERILVHCAQISKGGKTVSFNKETGGFKRLSSEDYAFSAQGILIASYRLASIAALGMAGADPLNEDGERGTILLTASAAAQDAQIGQVAYGSLKAGVNGLVLPMARDLMDLGIRVNSIMPGIFATPPMLMAKERAPAIFEGLSKSVPFPKRLGHPEEFASLVLEMVRNSYINGQNFRLDGAIRMPPK</sequence>
<keyword evidence="3" id="KW-1185">Reference proteome</keyword>
<gene>
    <name evidence="2" type="ORF">CVO77_04005</name>
</gene>
<comment type="caution">
    <text evidence="2">The sequence shown here is derived from an EMBL/GenBank/DDBJ whole genome shotgun (WGS) entry which is preliminary data.</text>
</comment>
<dbReference type="Pfam" id="PF13561">
    <property type="entry name" value="adh_short_C2"/>
    <property type="match status" value="1"/>
</dbReference>
<dbReference type="PANTHER" id="PTHR43658">
    <property type="entry name" value="SHORT-CHAIN DEHYDROGENASE/REDUCTASE"/>
    <property type="match status" value="1"/>
</dbReference>
<dbReference type="PANTHER" id="PTHR43658:SF8">
    <property type="entry name" value="17-BETA-HYDROXYSTEROID DEHYDROGENASE 14-RELATED"/>
    <property type="match status" value="1"/>
</dbReference>
<dbReference type="OrthoDB" id="9795647at2"/>
<dbReference type="Gene3D" id="3.40.50.720">
    <property type="entry name" value="NAD(P)-binding Rossmann-like Domain"/>
    <property type="match status" value="1"/>
</dbReference>
<proteinExistence type="predicted"/>
<accession>A0A2S8B9T7</accession>
<evidence type="ECO:0000313" key="2">
    <source>
        <dbReference type="EMBL" id="PQM29172.1"/>
    </source>
</evidence>
<dbReference type="InterPro" id="IPR002347">
    <property type="entry name" value="SDR_fam"/>
</dbReference>
<dbReference type="AlphaFoldDB" id="A0A2S8B9T7"/>